<evidence type="ECO:0000313" key="1">
    <source>
        <dbReference type="EnsemblMetazoa" id="AMEM007449-PA"/>
    </source>
</evidence>
<dbReference type="AlphaFoldDB" id="A0A182V1U4"/>
<sequence>MLSLFSASCASLAQRFTTSPAVLARWSELTSAPLDTGAFRSTMHCFIIVLSVMLHRARMAGARYRSSLPVMSFVSELVTMITSSAIGLSSLMPRYTMRRITTSFDWNSFVIAKKHSVASRVPSTSPSLREETADLRADASVACCRFDEGFGVFAALPTTAPPWFAADRLL</sequence>
<proteinExistence type="predicted"/>
<keyword evidence="2" id="KW-1185">Reference proteome</keyword>
<protein>
    <submittedName>
        <fullName evidence="1">Uncharacterized protein</fullName>
    </submittedName>
</protein>
<dbReference type="Proteomes" id="UP000075903">
    <property type="component" value="Unassembled WGS sequence"/>
</dbReference>
<dbReference type="VEuPathDB" id="VectorBase:AMEM007449"/>
<reference evidence="1" key="1">
    <citation type="submission" date="2020-05" db="UniProtKB">
        <authorList>
            <consortium name="EnsemblMetazoa"/>
        </authorList>
    </citation>
    <scope>IDENTIFICATION</scope>
    <source>
        <strain evidence="1">MAF</strain>
    </source>
</reference>
<evidence type="ECO:0000313" key="2">
    <source>
        <dbReference type="Proteomes" id="UP000075903"/>
    </source>
</evidence>
<organism evidence="1 2">
    <name type="scientific">Anopheles merus</name>
    <name type="common">Mosquito</name>
    <dbReference type="NCBI Taxonomy" id="30066"/>
    <lineage>
        <taxon>Eukaryota</taxon>
        <taxon>Metazoa</taxon>
        <taxon>Ecdysozoa</taxon>
        <taxon>Arthropoda</taxon>
        <taxon>Hexapoda</taxon>
        <taxon>Insecta</taxon>
        <taxon>Pterygota</taxon>
        <taxon>Neoptera</taxon>
        <taxon>Endopterygota</taxon>
        <taxon>Diptera</taxon>
        <taxon>Nematocera</taxon>
        <taxon>Culicoidea</taxon>
        <taxon>Culicidae</taxon>
        <taxon>Anophelinae</taxon>
        <taxon>Anopheles</taxon>
    </lineage>
</organism>
<dbReference type="EnsemblMetazoa" id="AMEM007449-RA">
    <property type="protein sequence ID" value="AMEM007449-PA"/>
    <property type="gene ID" value="AMEM007449"/>
</dbReference>
<accession>A0A182V1U4</accession>
<name>A0A182V1U4_ANOME</name>